<comment type="caution">
    <text evidence="2">The sequence shown here is derived from an EMBL/GenBank/DDBJ whole genome shotgun (WGS) entry which is preliminary data.</text>
</comment>
<feature type="region of interest" description="Disordered" evidence="1">
    <location>
        <begin position="124"/>
        <end position="148"/>
    </location>
</feature>
<gene>
    <name evidence="2" type="ORF">DHEL01_v200428</name>
</gene>
<evidence type="ECO:0000313" key="2">
    <source>
        <dbReference type="EMBL" id="POS81157.1"/>
    </source>
</evidence>
<dbReference type="AlphaFoldDB" id="A0A2P5IF99"/>
<feature type="compositionally biased region" description="Low complexity" evidence="1">
    <location>
        <begin position="132"/>
        <end position="148"/>
    </location>
</feature>
<accession>A0A2P5IF99</accession>
<feature type="compositionally biased region" description="Polar residues" evidence="1">
    <location>
        <begin position="36"/>
        <end position="48"/>
    </location>
</feature>
<organism evidence="2 3">
    <name type="scientific">Diaporthe helianthi</name>
    <dbReference type="NCBI Taxonomy" id="158607"/>
    <lineage>
        <taxon>Eukaryota</taxon>
        <taxon>Fungi</taxon>
        <taxon>Dikarya</taxon>
        <taxon>Ascomycota</taxon>
        <taxon>Pezizomycotina</taxon>
        <taxon>Sordariomycetes</taxon>
        <taxon>Sordariomycetidae</taxon>
        <taxon>Diaporthales</taxon>
        <taxon>Diaporthaceae</taxon>
        <taxon>Diaporthe</taxon>
    </lineage>
</organism>
<dbReference type="EMBL" id="MAVT02000017">
    <property type="protein sequence ID" value="POS81157.1"/>
    <property type="molecule type" value="Genomic_DNA"/>
</dbReference>
<dbReference type="OrthoDB" id="74545at2759"/>
<proteinExistence type="predicted"/>
<feature type="region of interest" description="Disordered" evidence="1">
    <location>
        <begin position="24"/>
        <end position="63"/>
    </location>
</feature>
<dbReference type="Proteomes" id="UP000094444">
    <property type="component" value="Unassembled WGS sequence"/>
</dbReference>
<protein>
    <recommendedName>
        <fullName evidence="4">SWIM-type domain-containing protein</fullName>
    </recommendedName>
</protein>
<dbReference type="STRING" id="158607.A0A2P5IF99"/>
<reference evidence="2" key="1">
    <citation type="submission" date="2017-09" db="EMBL/GenBank/DDBJ databases">
        <title>Polyketide synthases of a Diaporthe helianthi virulent isolate.</title>
        <authorList>
            <person name="Baroncelli R."/>
        </authorList>
    </citation>
    <scope>NUCLEOTIDE SEQUENCE [LARGE SCALE GENOMIC DNA]</scope>
    <source>
        <strain evidence="2">7/96</strain>
    </source>
</reference>
<dbReference type="InParanoid" id="A0A2P5IF99"/>
<keyword evidence="3" id="KW-1185">Reference proteome</keyword>
<name>A0A2P5IF99_DIAHE</name>
<evidence type="ECO:0008006" key="4">
    <source>
        <dbReference type="Google" id="ProtNLM"/>
    </source>
</evidence>
<evidence type="ECO:0000256" key="1">
    <source>
        <dbReference type="SAM" id="MobiDB-lite"/>
    </source>
</evidence>
<evidence type="ECO:0000313" key="3">
    <source>
        <dbReference type="Proteomes" id="UP000094444"/>
    </source>
</evidence>
<sequence>MTSSPSALPTPRQLLSSILDQISRIPAPTTPDPGNGTAQNSRTITRTDSFPERTGQAPHSNPLRLIEPGHRPLFTTLHVLFPSLLLPALDLLDRGLVTRLVTPPGGASPGHRPTPSAYIVRSAQKPTRRPYGGDAPAATSANATTGSNSSSQRAYVVHAAAWNCTCAAFAFSAFPSLSGPSLLAPAESRGEDTVPAMIVTQDDGDSAEDSGEGRQSRPWQFGGVSLEGGPDAGGVPPCCKHLLACVLAERWPTGLDGYVNRWEVAREEMAGVFADV</sequence>